<keyword evidence="1" id="KW-0472">Membrane</keyword>
<keyword evidence="1" id="KW-1133">Transmembrane helix</keyword>
<evidence type="ECO:0000313" key="2">
    <source>
        <dbReference type="EMBL" id="MCM2388776.1"/>
    </source>
</evidence>
<reference evidence="2" key="1">
    <citation type="submission" date="2022-06" db="EMBL/GenBank/DDBJ databases">
        <title>Genome public.</title>
        <authorList>
            <person name="Sun Q."/>
        </authorList>
    </citation>
    <scope>NUCLEOTIDE SEQUENCE</scope>
    <source>
        <strain evidence="2">CWNU-1</strain>
    </source>
</reference>
<sequence>MSASQELVILAANGDIGSLVDGVAPDWGPFAALGATARTVVQAIMAGVIVSLLGRAALGAFHIKVGEGQHDTAQVSKGKKEVGGSLIGAFAVGSLGTIFTIVYGLGI</sequence>
<dbReference type="EMBL" id="JAMQAW010000008">
    <property type="protein sequence ID" value="MCM2388776.1"/>
    <property type="molecule type" value="Genomic_DNA"/>
</dbReference>
<feature type="transmembrane region" description="Helical" evidence="1">
    <location>
        <begin position="40"/>
        <end position="61"/>
    </location>
</feature>
<proteinExistence type="predicted"/>
<protein>
    <recommendedName>
        <fullName evidence="4">Integral membrane protein</fullName>
    </recommendedName>
</protein>
<feature type="transmembrane region" description="Helical" evidence="1">
    <location>
        <begin position="82"/>
        <end position="105"/>
    </location>
</feature>
<gene>
    <name evidence="2" type="ORF">NBG84_10820</name>
</gene>
<organism evidence="2 3">
    <name type="scientific">Streptomyces albipurpureus</name>
    <dbReference type="NCBI Taxonomy" id="2897419"/>
    <lineage>
        <taxon>Bacteria</taxon>
        <taxon>Bacillati</taxon>
        <taxon>Actinomycetota</taxon>
        <taxon>Actinomycetes</taxon>
        <taxon>Kitasatosporales</taxon>
        <taxon>Streptomycetaceae</taxon>
        <taxon>Streptomyces</taxon>
    </lineage>
</organism>
<comment type="caution">
    <text evidence="2">The sequence shown here is derived from an EMBL/GenBank/DDBJ whole genome shotgun (WGS) entry which is preliminary data.</text>
</comment>
<evidence type="ECO:0000313" key="3">
    <source>
        <dbReference type="Proteomes" id="UP001431429"/>
    </source>
</evidence>
<name>A0ABT0UKM7_9ACTN</name>
<keyword evidence="3" id="KW-1185">Reference proteome</keyword>
<keyword evidence="1" id="KW-0812">Transmembrane</keyword>
<evidence type="ECO:0000256" key="1">
    <source>
        <dbReference type="SAM" id="Phobius"/>
    </source>
</evidence>
<evidence type="ECO:0008006" key="4">
    <source>
        <dbReference type="Google" id="ProtNLM"/>
    </source>
</evidence>
<dbReference type="Proteomes" id="UP001431429">
    <property type="component" value="Unassembled WGS sequence"/>
</dbReference>
<accession>A0ABT0UKM7</accession>
<dbReference type="RefSeq" id="WP_250919106.1">
    <property type="nucleotide sequence ID" value="NZ_JAMQAW010000008.1"/>
</dbReference>